<feature type="non-terminal residue" evidence="1">
    <location>
        <position position="1"/>
    </location>
</feature>
<evidence type="ECO:0000313" key="2">
    <source>
        <dbReference type="Proteomes" id="UP001432027"/>
    </source>
</evidence>
<gene>
    <name evidence="1" type="ORF">PENTCL1PPCAC_23419</name>
</gene>
<protein>
    <recommendedName>
        <fullName evidence="3">Cleavage/polyadenylation specificity factor A subunit N-terminal domain-containing protein</fullName>
    </recommendedName>
</protein>
<sequence>IYPLAVDGSTDYSFIISVDNSLILFKRERNKWACRALQLLTIEKERPLVMMIPGMEIAVVGGRHYILFIATSFHQATVSSTQLRILNNRVTNITIRAMTSSTVGGITYVYILGDEDLSVWKIEKDSPSFIRTVQNMESLLNLRGVDFRNQSGQKPAFRKESKVQMPDGIYDYPLSAITMRRNTGDSVSEYLIVSHESGVVKVQRTEDIHKNPVCSYIPLGKEKLPVQILYPCWEFPLDPITPLTTLIGLSDGIPIIIKLMNGTWNTREIGRNVAYSHVKSKVAVGGHTVTVFHNKNEISFCLFNKEELRWREDCLSCEIKDIFISSRIVAIVTDEKILLVHIYGLFNEEEGVNFYNASLDHSSLKMDTGSAQSREVVSILAVQFKPPQGSTEEMCFIQFKSGITRNVVFNLSPMSLKTSLQELYDGLFTGTVICDPLNSQSCMREVVGNSQGIVFKIMENRELHGYSVCEGARSWRTTVNSNIPKTASIIGFIAIEARDTDNETFYILARERTENGDLLYIRDVSSQDDISMEPIPADFGDNPVFGHFVGPKEHGRCVLYTTCKRKYGTVPKLIRLEARVSHARHKETLIYSRSLFQPDTAIRLVNHKSSSCKSITTVVSTYGNTIELQELNGKGKLILKKEIQLKTAHCLPIFISSFSTYFVHSSNTLFVVAGSFIDVVKSSVHKELAKGSTGELFIVACDLITNEHTCKVTNIEEPSVREVFFFGKEHPTNPPTLVVYLNDTVLKVFRYDHQSESQTKASIIHQIVIPKDRKESLHATSILRVRLATTGSTDTLVTCNGDDSEIHDIWMINHQMAYLHPGRKSIFGQKILTFPFSSWRGETESIFLLSTRTNDTSGLYADFVFVVKDRCKIGILATVQTIGQIPQAILFAKLCEIPNTLSIVIHGEILNSSVHEPAGIDVTIRLFIAKNESVMISHLRLSIDSDGLKVEENVELGLIPMTISDPSHFVVSAMEETPDRVAPKYGIVSGVEGTNIIRICANKLQRP</sequence>
<evidence type="ECO:0008006" key="3">
    <source>
        <dbReference type="Google" id="ProtNLM"/>
    </source>
</evidence>
<accession>A0AAV5U4Q8</accession>
<name>A0AAV5U4Q8_9BILA</name>
<organism evidence="1 2">
    <name type="scientific">Pristionchus entomophagus</name>
    <dbReference type="NCBI Taxonomy" id="358040"/>
    <lineage>
        <taxon>Eukaryota</taxon>
        <taxon>Metazoa</taxon>
        <taxon>Ecdysozoa</taxon>
        <taxon>Nematoda</taxon>
        <taxon>Chromadorea</taxon>
        <taxon>Rhabditida</taxon>
        <taxon>Rhabditina</taxon>
        <taxon>Diplogasteromorpha</taxon>
        <taxon>Diplogasteroidea</taxon>
        <taxon>Neodiplogasteridae</taxon>
        <taxon>Pristionchus</taxon>
    </lineage>
</organism>
<keyword evidence="2" id="KW-1185">Reference proteome</keyword>
<dbReference type="AlphaFoldDB" id="A0AAV5U4Q8"/>
<reference evidence="1" key="1">
    <citation type="submission" date="2023-10" db="EMBL/GenBank/DDBJ databases">
        <title>Genome assembly of Pristionchus species.</title>
        <authorList>
            <person name="Yoshida K."/>
            <person name="Sommer R.J."/>
        </authorList>
    </citation>
    <scope>NUCLEOTIDE SEQUENCE</scope>
    <source>
        <strain evidence="1">RS0144</strain>
    </source>
</reference>
<proteinExistence type="predicted"/>
<dbReference type="Proteomes" id="UP001432027">
    <property type="component" value="Unassembled WGS sequence"/>
</dbReference>
<evidence type="ECO:0000313" key="1">
    <source>
        <dbReference type="EMBL" id="GMT01245.1"/>
    </source>
</evidence>
<dbReference type="EMBL" id="BTSX01000005">
    <property type="protein sequence ID" value="GMT01245.1"/>
    <property type="molecule type" value="Genomic_DNA"/>
</dbReference>
<comment type="caution">
    <text evidence="1">The sequence shown here is derived from an EMBL/GenBank/DDBJ whole genome shotgun (WGS) entry which is preliminary data.</text>
</comment>